<keyword evidence="1" id="KW-0472">Membrane</keyword>
<dbReference type="Proteomes" id="UP001152876">
    <property type="component" value="Unassembled WGS sequence"/>
</dbReference>
<keyword evidence="1" id="KW-0812">Transmembrane</keyword>
<dbReference type="EMBL" id="AOGK01000004">
    <property type="protein sequence ID" value="MDG5974812.1"/>
    <property type="molecule type" value="Genomic_DNA"/>
</dbReference>
<accession>A0A9X4NP67</accession>
<protein>
    <submittedName>
        <fullName evidence="2">Uncharacterized protein</fullName>
    </submittedName>
</protein>
<evidence type="ECO:0000256" key="1">
    <source>
        <dbReference type="SAM" id="Phobius"/>
    </source>
</evidence>
<keyword evidence="3" id="KW-1185">Reference proteome</keyword>
<sequence length="330" mass="35168">MVTLDLHRPWSAWPPAAQWAMLAGVLCVAGLALLGQRQWQQRALGASQAQLRVLQGQWADVQTAKAAADKRASGAGVASGAQTPMEPAFWPGRAQGVDGWVRVAAHAAADAAGVSLQQLSVTYPEPPAVGEAAPVSYAVLQVSARGSYAALKAWQTRMQQLPSLGVERLRWQAPPNDGSGQLSADWTWRLWLKPGGGGAQAGSSLAGAPAPLRPWLAEARRDPFGMTAPPPPPAPVVAYVPPPAPAVQLPPVPPPLVWVTLGRLRGPDGRYRVTGHWGDPAATVTLAEGDESPRGHRVARITAQTMELLHPDTQERLRFSLPQAPRFERR</sequence>
<proteinExistence type="predicted"/>
<comment type="caution">
    <text evidence="2">The sequence shown here is derived from an EMBL/GenBank/DDBJ whole genome shotgun (WGS) entry which is preliminary data.</text>
</comment>
<dbReference type="AlphaFoldDB" id="A0A9X4NP67"/>
<feature type="transmembrane region" description="Helical" evidence="1">
    <location>
        <begin position="16"/>
        <end position="34"/>
    </location>
</feature>
<keyword evidence="1" id="KW-1133">Transmembrane helix</keyword>
<name>A0A9X4NP67_9BURK</name>
<organism evidence="2 3">
    <name type="scientific">Hydrogenophaga taeniospiralis CCUG 15921</name>
    <dbReference type="NCBI Taxonomy" id="1281780"/>
    <lineage>
        <taxon>Bacteria</taxon>
        <taxon>Pseudomonadati</taxon>
        <taxon>Pseudomonadota</taxon>
        <taxon>Betaproteobacteria</taxon>
        <taxon>Burkholderiales</taxon>
        <taxon>Comamonadaceae</taxon>
        <taxon>Hydrogenophaga</taxon>
    </lineage>
</organism>
<evidence type="ECO:0000313" key="2">
    <source>
        <dbReference type="EMBL" id="MDG5974812.1"/>
    </source>
</evidence>
<gene>
    <name evidence="2" type="ORF">H010_06075</name>
</gene>
<evidence type="ECO:0000313" key="3">
    <source>
        <dbReference type="Proteomes" id="UP001152876"/>
    </source>
</evidence>
<reference evidence="2" key="1">
    <citation type="submission" date="2013-01" db="EMBL/GenBank/DDBJ databases">
        <title>Genome draft of Hydrogenophaga taeniospiralis 2K1.</title>
        <authorList>
            <person name="Gomila M."/>
            <person name="Lalucat J."/>
        </authorList>
    </citation>
    <scope>NUCLEOTIDE SEQUENCE</scope>
    <source>
        <strain evidence="2">CCUG 15921</strain>
    </source>
</reference>